<proteinExistence type="predicted"/>
<keyword evidence="1" id="KW-1185">Reference proteome</keyword>
<evidence type="ECO:0000313" key="1">
    <source>
        <dbReference type="Proteomes" id="UP000046392"/>
    </source>
</evidence>
<accession>A0A0N5BJV1</accession>
<name>A0A0N5BJV1_STREA</name>
<dbReference type="Proteomes" id="UP000046392">
    <property type="component" value="Unplaced"/>
</dbReference>
<dbReference type="WBParaSite" id="SPAL_0000621975.1">
    <property type="protein sequence ID" value="SPAL_0000621975.1"/>
    <property type="gene ID" value="SPAL_0000621975"/>
</dbReference>
<protein>
    <submittedName>
        <fullName evidence="2">CARD domain-containing protein</fullName>
    </submittedName>
</protein>
<organism evidence="1 2">
    <name type="scientific">Strongyloides papillosus</name>
    <name type="common">Intestinal threadworm</name>
    <dbReference type="NCBI Taxonomy" id="174720"/>
    <lineage>
        <taxon>Eukaryota</taxon>
        <taxon>Metazoa</taxon>
        <taxon>Ecdysozoa</taxon>
        <taxon>Nematoda</taxon>
        <taxon>Chromadorea</taxon>
        <taxon>Rhabditida</taxon>
        <taxon>Tylenchina</taxon>
        <taxon>Panagrolaimomorpha</taxon>
        <taxon>Strongyloidoidea</taxon>
        <taxon>Strongyloididae</taxon>
        <taxon>Strongyloides</taxon>
    </lineage>
</organism>
<reference evidence="2" key="1">
    <citation type="submission" date="2017-02" db="UniProtKB">
        <authorList>
            <consortium name="WormBaseParasite"/>
        </authorList>
    </citation>
    <scope>IDENTIFICATION</scope>
</reference>
<dbReference type="AlphaFoldDB" id="A0A0N5BJV1"/>
<evidence type="ECO:0000313" key="2">
    <source>
        <dbReference type="WBParaSite" id="SPAL_0000621975.1"/>
    </source>
</evidence>
<sequence>MKLPEVINKVYRSTRSVAKVLKELLLGEFGGFQNPLVRFIELMQCDLDSTDPENALTELRTKYTVLDTKLSKNKIQIRMLMNFLAKSSNMVYLEIEKVLKKEL</sequence>